<dbReference type="RefSeq" id="XP_033386567.1">
    <property type="nucleotide sequence ID" value="XM_033525844.1"/>
</dbReference>
<evidence type="ECO:0000313" key="4">
    <source>
        <dbReference type="Proteomes" id="UP000799778"/>
    </source>
</evidence>
<feature type="domain" description="Protein kinase" evidence="2">
    <location>
        <begin position="164"/>
        <end position="523"/>
    </location>
</feature>
<dbReference type="GO" id="GO:0005524">
    <property type="term" value="F:ATP binding"/>
    <property type="evidence" value="ECO:0007669"/>
    <property type="project" value="InterPro"/>
</dbReference>
<accession>A0A6A5XY40</accession>
<dbReference type="SMART" id="SM00220">
    <property type="entry name" value="S_TKc"/>
    <property type="match status" value="1"/>
</dbReference>
<feature type="compositionally biased region" description="Low complexity" evidence="1">
    <location>
        <begin position="9"/>
        <end position="19"/>
    </location>
</feature>
<keyword evidence="4" id="KW-1185">Reference proteome</keyword>
<dbReference type="InterPro" id="IPR011009">
    <property type="entry name" value="Kinase-like_dom_sf"/>
</dbReference>
<dbReference type="PROSITE" id="PS50011">
    <property type="entry name" value="PROTEIN_KINASE_DOM"/>
    <property type="match status" value="1"/>
</dbReference>
<evidence type="ECO:0000313" key="3">
    <source>
        <dbReference type="EMBL" id="KAF2018228.1"/>
    </source>
</evidence>
<proteinExistence type="predicted"/>
<dbReference type="AlphaFoldDB" id="A0A6A5XY40"/>
<dbReference type="PANTHER" id="PTHR24359">
    <property type="entry name" value="SERINE/THREONINE-PROTEIN KINASE SBK1"/>
    <property type="match status" value="1"/>
</dbReference>
<name>A0A6A5XY40_9PLEO</name>
<dbReference type="Proteomes" id="UP000799778">
    <property type="component" value="Unassembled WGS sequence"/>
</dbReference>
<evidence type="ECO:0000256" key="1">
    <source>
        <dbReference type="SAM" id="MobiDB-lite"/>
    </source>
</evidence>
<sequence length="523" mass="59157">MASSHEGKATATGTKSGGTDQAVPLPEGLREKMKKVLLNIEEQIGFFRQQEINEMFEEKEIRELLASFQDSVDKAASRKKNEVSWMTSRDGNRDLADRYRMLFSYLVYNDQGEHLFELVTEFSEGMPLSDAAKTWLVEKQEEAKPRSLASLIAKLNRSQRLFDVSFLDVAGENDFGPEAVLPYETDPGSKTPVASASTANVYVNTLRGEFCNLFHTVSATTIPGKHKVAVKEMRLTDERKFVRERRFLMMLGKAAQLHDYEKNLINLLESSLSQFWFEHRDSELRNSEDWMISTMIGMTGALSVIHTHRSSGQPVAETHKETLGRHGDIKPDNFLCIKRPGGADGGSEYIVKVADFERNYSDNECRSAVKIDEVETWAPGTGTYQAPEWGDDDLICSKYDIWGLGCVYLEFIIWHLQGWKGIKRFRKGRKGLNEHGIKSDTFYNMNKNSTKPGSEGSKSPEPKESVKFRIKELQTSASPRVESLLKIIGDRMLLPWPPTKRISSTELLSELMKIQGAHVKHTA</sequence>
<feature type="region of interest" description="Disordered" evidence="1">
    <location>
        <begin position="443"/>
        <end position="465"/>
    </location>
</feature>
<organism evidence="3 4">
    <name type="scientific">Aaosphaeria arxii CBS 175.79</name>
    <dbReference type="NCBI Taxonomy" id="1450172"/>
    <lineage>
        <taxon>Eukaryota</taxon>
        <taxon>Fungi</taxon>
        <taxon>Dikarya</taxon>
        <taxon>Ascomycota</taxon>
        <taxon>Pezizomycotina</taxon>
        <taxon>Dothideomycetes</taxon>
        <taxon>Pleosporomycetidae</taxon>
        <taxon>Pleosporales</taxon>
        <taxon>Pleosporales incertae sedis</taxon>
        <taxon>Aaosphaeria</taxon>
    </lineage>
</organism>
<dbReference type="Gene3D" id="1.10.510.10">
    <property type="entry name" value="Transferase(Phosphotransferase) domain 1"/>
    <property type="match status" value="1"/>
</dbReference>
<dbReference type="InterPro" id="IPR000719">
    <property type="entry name" value="Prot_kinase_dom"/>
</dbReference>
<dbReference type="EMBL" id="ML978068">
    <property type="protein sequence ID" value="KAF2018228.1"/>
    <property type="molecule type" value="Genomic_DNA"/>
</dbReference>
<dbReference type="GeneID" id="54283241"/>
<reference evidence="3" key="1">
    <citation type="journal article" date="2020" name="Stud. Mycol.">
        <title>101 Dothideomycetes genomes: a test case for predicting lifestyles and emergence of pathogens.</title>
        <authorList>
            <person name="Haridas S."/>
            <person name="Albert R."/>
            <person name="Binder M."/>
            <person name="Bloem J."/>
            <person name="Labutti K."/>
            <person name="Salamov A."/>
            <person name="Andreopoulos B."/>
            <person name="Baker S."/>
            <person name="Barry K."/>
            <person name="Bills G."/>
            <person name="Bluhm B."/>
            <person name="Cannon C."/>
            <person name="Castanera R."/>
            <person name="Culley D."/>
            <person name="Daum C."/>
            <person name="Ezra D."/>
            <person name="Gonzalez J."/>
            <person name="Henrissat B."/>
            <person name="Kuo A."/>
            <person name="Liang C."/>
            <person name="Lipzen A."/>
            <person name="Lutzoni F."/>
            <person name="Magnuson J."/>
            <person name="Mondo S."/>
            <person name="Nolan M."/>
            <person name="Ohm R."/>
            <person name="Pangilinan J."/>
            <person name="Park H.-J."/>
            <person name="Ramirez L."/>
            <person name="Alfaro M."/>
            <person name="Sun H."/>
            <person name="Tritt A."/>
            <person name="Yoshinaga Y."/>
            <person name="Zwiers L.-H."/>
            <person name="Turgeon B."/>
            <person name="Goodwin S."/>
            <person name="Spatafora J."/>
            <person name="Crous P."/>
            <person name="Grigoriev I."/>
        </authorList>
    </citation>
    <scope>NUCLEOTIDE SEQUENCE</scope>
    <source>
        <strain evidence="3">CBS 175.79</strain>
    </source>
</reference>
<dbReference type="Pfam" id="PF00069">
    <property type="entry name" value="Pkinase"/>
    <property type="match status" value="1"/>
</dbReference>
<feature type="region of interest" description="Disordered" evidence="1">
    <location>
        <begin position="1"/>
        <end position="26"/>
    </location>
</feature>
<dbReference type="OrthoDB" id="248923at2759"/>
<dbReference type="GO" id="GO:0004674">
    <property type="term" value="F:protein serine/threonine kinase activity"/>
    <property type="evidence" value="ECO:0007669"/>
    <property type="project" value="TreeGrafter"/>
</dbReference>
<gene>
    <name evidence="3" type="ORF">BU24DRAFT_408161</name>
</gene>
<protein>
    <recommendedName>
        <fullName evidence="2">Protein kinase domain-containing protein</fullName>
    </recommendedName>
</protein>
<dbReference type="SUPFAM" id="SSF56112">
    <property type="entry name" value="Protein kinase-like (PK-like)"/>
    <property type="match status" value="1"/>
</dbReference>
<dbReference type="PANTHER" id="PTHR24359:SF37">
    <property type="entry name" value="PROTEIN KINASE DOMAIN-CONTAINING PROTEIN"/>
    <property type="match status" value="1"/>
</dbReference>
<evidence type="ECO:0000259" key="2">
    <source>
        <dbReference type="PROSITE" id="PS50011"/>
    </source>
</evidence>